<proteinExistence type="predicted"/>
<dbReference type="AlphaFoldDB" id="A0A9N9HXH7"/>
<reference evidence="1" key="1">
    <citation type="submission" date="2021-06" db="EMBL/GenBank/DDBJ databases">
        <authorList>
            <person name="Kallberg Y."/>
            <person name="Tangrot J."/>
            <person name="Rosling A."/>
        </authorList>
    </citation>
    <scope>NUCLEOTIDE SEQUENCE</scope>
    <source>
        <strain evidence="1">IN212</strain>
    </source>
</reference>
<evidence type="ECO:0000313" key="1">
    <source>
        <dbReference type="EMBL" id="CAG8711099.1"/>
    </source>
</evidence>
<feature type="non-terminal residue" evidence="1">
    <location>
        <position position="1"/>
    </location>
</feature>
<evidence type="ECO:0000313" key="2">
    <source>
        <dbReference type="Proteomes" id="UP000789396"/>
    </source>
</evidence>
<comment type="caution">
    <text evidence="1">The sequence shown here is derived from an EMBL/GenBank/DDBJ whole genome shotgun (WGS) entry which is preliminary data.</text>
</comment>
<keyword evidence="2" id="KW-1185">Reference proteome</keyword>
<organism evidence="1 2">
    <name type="scientific">Racocetra fulgida</name>
    <dbReference type="NCBI Taxonomy" id="60492"/>
    <lineage>
        <taxon>Eukaryota</taxon>
        <taxon>Fungi</taxon>
        <taxon>Fungi incertae sedis</taxon>
        <taxon>Mucoromycota</taxon>
        <taxon>Glomeromycotina</taxon>
        <taxon>Glomeromycetes</taxon>
        <taxon>Diversisporales</taxon>
        <taxon>Gigasporaceae</taxon>
        <taxon>Racocetra</taxon>
    </lineage>
</organism>
<sequence>PQSKRHIIGDLIAEVEDALLASIDAQVDFIKGDQSLDLVETIGQHKE</sequence>
<dbReference type="Proteomes" id="UP000789396">
    <property type="component" value="Unassembled WGS sequence"/>
</dbReference>
<accession>A0A9N9HXH7</accession>
<dbReference type="EMBL" id="CAJVPZ010022294">
    <property type="protein sequence ID" value="CAG8711099.1"/>
    <property type="molecule type" value="Genomic_DNA"/>
</dbReference>
<feature type="non-terminal residue" evidence="1">
    <location>
        <position position="47"/>
    </location>
</feature>
<protein>
    <submittedName>
        <fullName evidence="1">15287_t:CDS:1</fullName>
    </submittedName>
</protein>
<name>A0A9N9HXH7_9GLOM</name>
<gene>
    <name evidence="1" type="ORF">RFULGI_LOCUS10851</name>
</gene>